<protein>
    <submittedName>
        <fullName evidence="1">Binding-protein-dependent transport system inner membrane component</fullName>
    </submittedName>
</protein>
<gene>
    <name evidence="1" type="ORF">B1A_21034</name>
</gene>
<comment type="caution">
    <text evidence="1">The sequence shown here is derived from an EMBL/GenBank/DDBJ whole genome shotgun (WGS) entry which is preliminary data.</text>
</comment>
<organism evidence="1">
    <name type="scientific">mine drainage metagenome</name>
    <dbReference type="NCBI Taxonomy" id="410659"/>
    <lineage>
        <taxon>unclassified sequences</taxon>
        <taxon>metagenomes</taxon>
        <taxon>ecological metagenomes</taxon>
    </lineage>
</organism>
<reference evidence="1" key="1">
    <citation type="submission" date="2013-08" db="EMBL/GenBank/DDBJ databases">
        <authorList>
            <person name="Mendez C."/>
            <person name="Richter M."/>
            <person name="Ferrer M."/>
            <person name="Sanchez J."/>
        </authorList>
    </citation>
    <scope>NUCLEOTIDE SEQUENCE</scope>
</reference>
<evidence type="ECO:0000313" key="1">
    <source>
        <dbReference type="EMBL" id="EQD28724.1"/>
    </source>
</evidence>
<dbReference type="EMBL" id="AUZX01015537">
    <property type="protein sequence ID" value="EQD28724.1"/>
    <property type="molecule type" value="Genomic_DNA"/>
</dbReference>
<accession>T0ZJ29</accession>
<feature type="non-terminal residue" evidence="1">
    <location>
        <position position="58"/>
    </location>
</feature>
<proteinExistence type="predicted"/>
<dbReference type="AlphaFoldDB" id="T0ZJ29"/>
<reference evidence="1" key="2">
    <citation type="journal article" date="2014" name="ISME J.">
        <title>Microbial stratification in low pH oxic and suboxic macroscopic growths along an acid mine drainage.</title>
        <authorList>
            <person name="Mendez-Garcia C."/>
            <person name="Mesa V."/>
            <person name="Sprenger R.R."/>
            <person name="Richter M."/>
            <person name="Diez M.S."/>
            <person name="Solano J."/>
            <person name="Bargiela R."/>
            <person name="Golyshina O.V."/>
            <person name="Manteca A."/>
            <person name="Ramos J.L."/>
            <person name="Gallego J.R."/>
            <person name="Llorente I."/>
            <person name="Martins Dos Santos V.A."/>
            <person name="Jensen O.N."/>
            <person name="Pelaez A.I."/>
            <person name="Sanchez J."/>
            <person name="Ferrer M."/>
        </authorList>
    </citation>
    <scope>NUCLEOTIDE SEQUENCE</scope>
</reference>
<name>T0ZJ29_9ZZZZ</name>
<sequence>MRYLVRRVGFLLVSLWAALTVNFLIPRLMPGNPAEAMMAKFHGHVNPSALKALEVAFG</sequence>